<dbReference type="Proteomes" id="UP000236621">
    <property type="component" value="Unassembled WGS sequence"/>
</dbReference>
<proteinExistence type="predicted"/>
<sequence length="272" mass="30739">MHVKAFEERKENRRMYGNLEVLHLVQVLRHLVEVANSDGIVLDQQLVRVQIWRELHLCLQCLLQLGMPLADLGKHHEYFGDDLVHHVVPLWHVRSQRVAILHPLICLFCRFLLAASQQARDDTIQNNSIDHLSGLNHLLVCGADAAGVELQAKVVNKADVVKAIEFDSAALHFLVYHVGKRKVSGLGSHVKEDIERHVIAHNIRFPFHFPPQTQRRFHLLGRGPSRILGGKSQGEVPLAASQREAGIFDIGDQGKVAKHRLHVALLRRAHHS</sequence>
<evidence type="ECO:0000313" key="1">
    <source>
        <dbReference type="EMBL" id="PNY29095.1"/>
    </source>
</evidence>
<dbReference type="AlphaFoldDB" id="A0A2K3QNJ0"/>
<gene>
    <name evidence="1" type="ORF">TCAP_00976</name>
</gene>
<keyword evidence="2" id="KW-1185">Reference proteome</keyword>
<evidence type="ECO:0000313" key="2">
    <source>
        <dbReference type="Proteomes" id="UP000236621"/>
    </source>
</evidence>
<comment type="caution">
    <text evidence="1">The sequence shown here is derived from an EMBL/GenBank/DDBJ whole genome shotgun (WGS) entry which is preliminary data.</text>
</comment>
<protein>
    <submittedName>
        <fullName evidence="1">Uncharacterized protein</fullName>
    </submittedName>
</protein>
<organism evidence="1 2">
    <name type="scientific">Tolypocladium capitatum</name>
    <dbReference type="NCBI Taxonomy" id="45235"/>
    <lineage>
        <taxon>Eukaryota</taxon>
        <taxon>Fungi</taxon>
        <taxon>Dikarya</taxon>
        <taxon>Ascomycota</taxon>
        <taxon>Pezizomycotina</taxon>
        <taxon>Sordariomycetes</taxon>
        <taxon>Hypocreomycetidae</taxon>
        <taxon>Hypocreales</taxon>
        <taxon>Ophiocordycipitaceae</taxon>
        <taxon>Tolypocladium</taxon>
    </lineage>
</organism>
<dbReference type="EMBL" id="NRSZ01000156">
    <property type="protein sequence ID" value="PNY29095.1"/>
    <property type="molecule type" value="Genomic_DNA"/>
</dbReference>
<accession>A0A2K3QNJ0</accession>
<name>A0A2K3QNJ0_9HYPO</name>
<reference evidence="1 2" key="1">
    <citation type="submission" date="2017-08" db="EMBL/GenBank/DDBJ databases">
        <title>Harnessing the power of phylogenomics to disentangle the directionality and signatures of interkingdom host jumping in the parasitic fungal genus Tolypocladium.</title>
        <authorList>
            <person name="Quandt C.A."/>
            <person name="Patterson W."/>
            <person name="Spatafora J.W."/>
        </authorList>
    </citation>
    <scope>NUCLEOTIDE SEQUENCE [LARGE SCALE GENOMIC DNA]</scope>
    <source>
        <strain evidence="1 2">CBS 113982</strain>
    </source>
</reference>